<protein>
    <recommendedName>
        <fullName evidence="2">histidine kinase</fullName>
        <ecNumber evidence="2">2.7.13.3</ecNumber>
    </recommendedName>
</protein>
<dbReference type="Pfam" id="PF07494">
    <property type="entry name" value="Reg_prop"/>
    <property type="match status" value="3"/>
</dbReference>
<dbReference type="Gene3D" id="2.130.10.10">
    <property type="entry name" value="YVTN repeat-like/Quinoprotein amine dehydrogenase"/>
    <property type="match status" value="3"/>
</dbReference>
<name>A0ABY6BHB8_9GAMM</name>
<dbReference type="SUPFAM" id="SSF55874">
    <property type="entry name" value="ATPase domain of HSP90 chaperone/DNA topoisomerase II/histidine kinase"/>
    <property type="match status" value="1"/>
</dbReference>
<dbReference type="GO" id="GO:0005524">
    <property type="term" value="F:ATP binding"/>
    <property type="evidence" value="ECO:0007669"/>
    <property type="project" value="UniProtKB-KW"/>
</dbReference>
<dbReference type="InterPro" id="IPR011110">
    <property type="entry name" value="Reg_prop"/>
</dbReference>
<dbReference type="EC" id="2.7.13.3" evidence="2"/>
<dbReference type="InterPro" id="IPR015943">
    <property type="entry name" value="WD40/YVTN_repeat-like_dom_sf"/>
</dbReference>
<dbReference type="PANTHER" id="PTHR43065:SF50">
    <property type="entry name" value="HISTIDINE KINASE"/>
    <property type="match status" value="1"/>
</dbReference>
<dbReference type="Gene3D" id="3.30.565.10">
    <property type="entry name" value="Histidine kinase-like ATPase, C-terminal domain"/>
    <property type="match status" value="1"/>
</dbReference>
<feature type="chain" id="PRO_5046840460" description="histidine kinase" evidence="6">
    <location>
        <begin position="24"/>
        <end position="1115"/>
    </location>
</feature>
<dbReference type="SUPFAM" id="SSF63829">
    <property type="entry name" value="Calcium-dependent phosphotriesterase"/>
    <property type="match status" value="2"/>
</dbReference>
<dbReference type="Gene3D" id="2.60.40.10">
    <property type="entry name" value="Immunoglobulins"/>
    <property type="match status" value="1"/>
</dbReference>
<evidence type="ECO:0000259" key="7">
    <source>
        <dbReference type="PROSITE" id="PS50109"/>
    </source>
</evidence>
<dbReference type="SUPFAM" id="SSF101898">
    <property type="entry name" value="NHL repeat"/>
    <property type="match status" value="1"/>
</dbReference>
<keyword evidence="4" id="KW-0175">Coiled coil</keyword>
<dbReference type="InterPro" id="IPR004358">
    <property type="entry name" value="Sig_transdc_His_kin-like_C"/>
</dbReference>
<keyword evidence="9" id="KW-1185">Reference proteome</keyword>
<dbReference type="Gene3D" id="1.10.287.130">
    <property type="match status" value="1"/>
</dbReference>
<dbReference type="InterPro" id="IPR005467">
    <property type="entry name" value="His_kinase_dom"/>
</dbReference>
<keyword evidence="3" id="KW-0597">Phosphoprotein</keyword>
<feature type="coiled-coil region" evidence="4">
    <location>
        <begin position="770"/>
        <end position="839"/>
    </location>
</feature>
<evidence type="ECO:0000256" key="1">
    <source>
        <dbReference type="ARBA" id="ARBA00000085"/>
    </source>
</evidence>
<dbReference type="CDD" id="cd00082">
    <property type="entry name" value="HisKA"/>
    <property type="match status" value="1"/>
</dbReference>
<dbReference type="Pfam" id="PF07495">
    <property type="entry name" value="Y_Y_Y"/>
    <property type="match status" value="1"/>
</dbReference>
<feature type="signal peptide" evidence="6">
    <location>
        <begin position="1"/>
        <end position="23"/>
    </location>
</feature>
<comment type="catalytic activity">
    <reaction evidence="1">
        <text>ATP + protein L-histidine = ADP + protein N-phospho-L-histidine.</text>
        <dbReference type="EC" id="2.7.13.3"/>
    </reaction>
</comment>
<dbReference type="PRINTS" id="PR00344">
    <property type="entry name" value="BCTRLSENSOR"/>
</dbReference>
<accession>A0ABY6BHB8</accession>
<keyword evidence="5" id="KW-0472">Membrane</keyword>
<evidence type="ECO:0000256" key="5">
    <source>
        <dbReference type="SAM" id="Phobius"/>
    </source>
</evidence>
<dbReference type="PANTHER" id="PTHR43065">
    <property type="entry name" value="SENSOR HISTIDINE KINASE"/>
    <property type="match status" value="1"/>
</dbReference>
<evidence type="ECO:0000256" key="3">
    <source>
        <dbReference type="ARBA" id="ARBA00022553"/>
    </source>
</evidence>
<evidence type="ECO:0000256" key="6">
    <source>
        <dbReference type="SAM" id="SignalP"/>
    </source>
</evidence>
<evidence type="ECO:0000313" key="9">
    <source>
        <dbReference type="Proteomes" id="UP001064632"/>
    </source>
</evidence>
<keyword evidence="6" id="KW-0732">Signal</keyword>
<sequence>MNPYLRLFALLLLCLAWPTPSPAQTRPLDELNLRSWNVDQGLPHNSVLTIGQTRDGMLWVGTWGGLSRFDGAEFRTFNRSNTSAIGDDGVLAMAPTRTGGLWVGTHGGGLLRVEDNRIEGIVAVGTTINGHVGALWDDGSTLWIGSESGGVYRLDQDKVTPIRDENLTPNLSVYAIVSDLRRGLWIGTRDGVFQMPASGGPSRRFDLPEKHRDAIVYDLVAASTEVLWVATSHGVFRHDPEQGWRQYVDNVSYRLAIDPTGQLWVGTQADGLIRIAGESVQRMPRFPGVPDSFVASLFPDHANGVWAGTNGGLISLQALRFRNLSNLQGLSNNFVRSLLEAPDGTIWAATARGLNRIKAGKIDQPFAGTPLGAASLLSLAIEPDGTLWAGTYVDGVWVVRNGKPERPNLGDHRPQSVRSVLVARDGTVWVGTNDGPVHFDPVHQRVLPDPPGRFGNVMTLHEDRKGRIWIGTNESLSRLDGDQVTTFGAAQGFQGKAVFGIVESESGDLWVATDNGLGRHRDNHFHFVTPQQGLPLYTVLGVVRDTTAALWLTSNAGIYRVAESELHAALANPSHRLQGRLYNRDDGMLTNQCNGASNPTAQQVRSGELWFSTAAGIAIVDPRVADSVAPEPPTVVIDRATIDGHEVNPALTPQLEPGSHTIAVQFTAAALTQRGNIDYAYRVIGMDERWEHIGAEKSIRLANLAPGQYAVEVAARMGDGPLTRSPPRFSFTIAPHLWERRGFLPAVIAIAVLISFVAFSLRNASLRRHNRLLEEQVSERTRELREANERQTKANEQLFQMNSQLNSEISDRLLAERTLHQRNEELASLNEKLAGAQSQLLQSDKMASVGQLAGGVAHEINTPIGFVGANLTSLRNYTQELFGIIDAYQRVEARIADDSPAWTALRNLKRSVDLEFLRQDCGDLLRESQEGIGRVAKIVRDLKDFSHVDEAEWQLVDLHSGLDTALNLLAHELKHRATIIKEYGRLPLVECLPFQVNQVFLALLRNAMQAIDNQGTITIRTRAEPDFVTVEVADTGKGIPEAHLHRIFEPFFTTRPVGFGTGLGLSVAYSIVQTHGGTISVTSEEGVGSTFVVRLPLVANRLLGGVIIPDTREST</sequence>
<dbReference type="Proteomes" id="UP001064632">
    <property type="component" value="Chromosome"/>
</dbReference>
<organism evidence="8 9">
    <name type="scientific">Tahibacter amnicola</name>
    <dbReference type="NCBI Taxonomy" id="2976241"/>
    <lineage>
        <taxon>Bacteria</taxon>
        <taxon>Pseudomonadati</taxon>
        <taxon>Pseudomonadota</taxon>
        <taxon>Gammaproteobacteria</taxon>
        <taxon>Lysobacterales</taxon>
        <taxon>Rhodanobacteraceae</taxon>
        <taxon>Tahibacter</taxon>
    </lineage>
</organism>
<feature type="transmembrane region" description="Helical" evidence="5">
    <location>
        <begin position="742"/>
        <end position="761"/>
    </location>
</feature>
<keyword evidence="5" id="KW-0812">Transmembrane</keyword>
<dbReference type="PROSITE" id="PS50109">
    <property type="entry name" value="HIS_KIN"/>
    <property type="match status" value="1"/>
</dbReference>
<dbReference type="SMART" id="SM00387">
    <property type="entry name" value="HATPase_c"/>
    <property type="match status" value="1"/>
</dbReference>
<dbReference type="EMBL" id="CP104694">
    <property type="protein sequence ID" value="UXI67257.1"/>
    <property type="molecule type" value="Genomic_DNA"/>
</dbReference>
<dbReference type="Pfam" id="PF02518">
    <property type="entry name" value="HATPase_c"/>
    <property type="match status" value="1"/>
</dbReference>
<proteinExistence type="predicted"/>
<dbReference type="InterPro" id="IPR003594">
    <property type="entry name" value="HATPase_dom"/>
</dbReference>
<feature type="domain" description="Histidine kinase" evidence="7">
    <location>
        <begin position="855"/>
        <end position="1099"/>
    </location>
</feature>
<evidence type="ECO:0000256" key="2">
    <source>
        <dbReference type="ARBA" id="ARBA00012438"/>
    </source>
</evidence>
<dbReference type="InterPro" id="IPR011123">
    <property type="entry name" value="Y_Y_Y"/>
</dbReference>
<keyword evidence="8" id="KW-0067">ATP-binding</keyword>
<dbReference type="InterPro" id="IPR013783">
    <property type="entry name" value="Ig-like_fold"/>
</dbReference>
<dbReference type="InterPro" id="IPR003661">
    <property type="entry name" value="HisK_dim/P_dom"/>
</dbReference>
<reference evidence="8" key="1">
    <citation type="submission" date="2022-09" db="EMBL/GenBank/DDBJ databases">
        <title>Tahibacter sp. nov., isolated from a fresh water.</title>
        <authorList>
            <person name="Baek J.H."/>
            <person name="Lee J.K."/>
            <person name="Kim J.M."/>
            <person name="Jeon C.O."/>
        </authorList>
    </citation>
    <scope>NUCLEOTIDE SEQUENCE</scope>
    <source>
        <strain evidence="8">W38</strain>
    </source>
</reference>
<dbReference type="RefSeq" id="WP_261694233.1">
    <property type="nucleotide sequence ID" value="NZ_CP104694.1"/>
</dbReference>
<evidence type="ECO:0000256" key="4">
    <source>
        <dbReference type="SAM" id="Coils"/>
    </source>
</evidence>
<keyword evidence="5" id="KW-1133">Transmembrane helix</keyword>
<keyword evidence="8" id="KW-0547">Nucleotide-binding</keyword>
<dbReference type="InterPro" id="IPR036890">
    <property type="entry name" value="HATPase_C_sf"/>
</dbReference>
<gene>
    <name evidence="8" type="ORF">N4264_21330</name>
</gene>
<evidence type="ECO:0000313" key="8">
    <source>
        <dbReference type="EMBL" id="UXI67257.1"/>
    </source>
</evidence>